<gene>
    <name evidence="1" type="ORF">UFOPK1684_01017</name>
</gene>
<accession>A0A6J6EGQ8</accession>
<dbReference type="Gene3D" id="3.40.50.300">
    <property type="entry name" value="P-loop containing nucleotide triphosphate hydrolases"/>
    <property type="match status" value="1"/>
</dbReference>
<sequence>MRHVLSSLVRTNIPERAGLLKDPAFPLVVRLGSSKSGSTLFSQVLGESGVVGHPTNVSALFPSSAVLGTIVSELLTNRRYRNYGEFDSLYAGAQFQSVSGKTSGAGAPAEFWEFWLKFFSFPEVPIGPQDWSATADFAGFSREIRAIINVISKPFLLKGHHLSHYLEVFSNNVENCVFIHAVRDPLEVILSTERARVVRYGDPDRFFGWKPLQYGLLEGLPRLIQIAGQYYWNERAIEESAAQLGNRYLRVSYESLCASPYDFVENVRSKLSEFSAIPLAEQTGQLPQTFEPRKSDEVARRTASSALSYWTERFGPANVVSGDTG</sequence>
<organism evidence="1">
    <name type="scientific">freshwater metagenome</name>
    <dbReference type="NCBI Taxonomy" id="449393"/>
    <lineage>
        <taxon>unclassified sequences</taxon>
        <taxon>metagenomes</taxon>
        <taxon>ecological metagenomes</taxon>
    </lineage>
</organism>
<dbReference type="InterPro" id="IPR027417">
    <property type="entry name" value="P-loop_NTPase"/>
</dbReference>
<dbReference type="EMBL" id="CAEZTM010000048">
    <property type="protein sequence ID" value="CAB4575552.1"/>
    <property type="molecule type" value="Genomic_DNA"/>
</dbReference>
<evidence type="ECO:0000313" key="1">
    <source>
        <dbReference type="EMBL" id="CAB4575552.1"/>
    </source>
</evidence>
<dbReference type="AlphaFoldDB" id="A0A6J6EGQ8"/>
<reference evidence="1" key="1">
    <citation type="submission" date="2020-05" db="EMBL/GenBank/DDBJ databases">
        <authorList>
            <person name="Chiriac C."/>
            <person name="Salcher M."/>
            <person name="Ghai R."/>
            <person name="Kavagutti S V."/>
        </authorList>
    </citation>
    <scope>NUCLEOTIDE SEQUENCE</scope>
</reference>
<protein>
    <submittedName>
        <fullName evidence="1">Unannotated protein</fullName>
    </submittedName>
</protein>
<dbReference type="SUPFAM" id="SSF52540">
    <property type="entry name" value="P-loop containing nucleoside triphosphate hydrolases"/>
    <property type="match status" value="1"/>
</dbReference>
<name>A0A6J6EGQ8_9ZZZZ</name>
<proteinExistence type="predicted"/>